<dbReference type="PANTHER" id="PTHR23275:SF100">
    <property type="entry name" value="EGF-LIKE DOMAIN-CONTAINING PROTEIN"/>
    <property type="match status" value="1"/>
</dbReference>
<evidence type="ECO:0000313" key="1">
    <source>
        <dbReference type="EMBL" id="ESU39995.1"/>
    </source>
</evidence>
<reference evidence="1 2" key="2">
    <citation type="journal article" date="2013" name="Genome Biol. Evol.">
        <title>Genome sequencing of Giardia lamblia genotypes A2 and B isolates (DH and GS) and comparative analysis with the genomes of genotypes A1 and E (WB and Pig).</title>
        <authorList>
            <person name="Adam R.D."/>
            <person name="Dahlstrom E.W."/>
            <person name="Martens C.A."/>
            <person name="Bruno D.P."/>
            <person name="Barbian K.D."/>
            <person name="Ricklefs S.M."/>
            <person name="Hernandez M.M."/>
            <person name="Narla N.P."/>
            <person name="Patel R.B."/>
            <person name="Porcella S.F."/>
            <person name="Nash T.E."/>
        </authorList>
    </citation>
    <scope>NUCLEOTIDE SEQUENCE [LARGE SCALE GENOMIC DNA]</scope>
    <source>
        <strain evidence="1 2">GS</strain>
    </source>
</reference>
<reference evidence="2" key="1">
    <citation type="submission" date="2012-02" db="EMBL/GenBank/DDBJ databases">
        <title>Genome sequencing of Giardia lamblia Genotypes A2 and B isolates (DH and GS) and comparative analysis with the genomes of Genotypes A1 and E (WB and Pig).</title>
        <authorList>
            <person name="Adam R."/>
            <person name="Dahlstrom E."/>
            <person name="Martens C."/>
            <person name="Bruno D."/>
            <person name="Barbian K."/>
            <person name="Porcella S.F."/>
            <person name="Nash T."/>
        </authorList>
    </citation>
    <scope>NUCLEOTIDE SEQUENCE</scope>
    <source>
        <strain evidence="2">GS</strain>
    </source>
</reference>
<dbReference type="VEuPathDB" id="GiardiaDB:DHA2_154274"/>
<protein>
    <submittedName>
        <fullName evidence="1">Variant-specific surface protein</fullName>
    </submittedName>
</protein>
<dbReference type="OrthoDB" id="5985440at2759"/>
<proteinExistence type="predicted"/>
<dbReference type="InterPro" id="IPR052798">
    <property type="entry name" value="Giardia_VSA"/>
</dbReference>
<organism evidence="1 2">
    <name type="scientific">Giardia intestinalis</name>
    <name type="common">Giardia lamblia</name>
    <dbReference type="NCBI Taxonomy" id="5741"/>
    <lineage>
        <taxon>Eukaryota</taxon>
        <taxon>Metamonada</taxon>
        <taxon>Diplomonadida</taxon>
        <taxon>Hexamitidae</taxon>
        <taxon>Giardiinae</taxon>
        <taxon>Giardia</taxon>
    </lineage>
</organism>
<dbReference type="EMBL" id="AHHH01000370">
    <property type="protein sequence ID" value="ESU39995.1"/>
    <property type="molecule type" value="Genomic_DNA"/>
</dbReference>
<comment type="caution">
    <text evidence="1">The sequence shown here is derived from an EMBL/GenBank/DDBJ whole genome shotgun (WGS) entry which is preliminary data.</text>
</comment>
<dbReference type="InterPro" id="IPR006212">
    <property type="entry name" value="Furin_repeat"/>
</dbReference>
<dbReference type="InterPro" id="IPR009030">
    <property type="entry name" value="Growth_fac_rcpt_cys_sf"/>
</dbReference>
<dbReference type="SMART" id="SM00261">
    <property type="entry name" value="FU"/>
    <property type="match status" value="3"/>
</dbReference>
<gene>
    <name evidence="1" type="ORF">GSB_155255</name>
</gene>
<dbReference type="Proteomes" id="UP000018040">
    <property type="component" value="Unassembled WGS sequence"/>
</dbReference>
<dbReference type="Gene3D" id="2.10.220.10">
    <property type="entry name" value="Hormone Receptor, Insulin-like Growth Factor Receptor 1, Chain A, domain 2"/>
    <property type="match status" value="1"/>
</dbReference>
<accession>V6TSI8</accession>
<dbReference type="AlphaFoldDB" id="V6TSI8"/>
<sequence length="413" mass="42831">MLAGRYCSVREAPGGGVCREARDGACVEHAEEARADRAGAGERIDKHGRLETRGIVKEAKTCEEVTDSSNPTTGQCKKGKCISIGEDRVCTDCGKAGEVPINGQCIGKDTASNQCQKADSQPLDENSTTCGKCTGTNYFLHKGGCYLQTTTPGSTICKTAGAAGICEVCQAGYFKNPASTSDATKQSCIACGDTTGADSNIGVANCAECTAPTTSGSSGSSQKATCTKCASPKYLKADGTCGESSECASNTEFAKEDPTNGNRCVSCSDSTNGGIVDCKTCSKSGETVTCSACTTPTKKPNADGTKCVDCAAAGCAKCSDEGVCAACDSSHYLTPTSQCVDSCAKLGGYYADSNVCQPCDPSCASCSTAGVNKCTVRRPVAYLHMMKTPRDLQIQRQRRILPGRWFSYTPSEV</sequence>
<name>V6TSI8_GIAIN</name>
<dbReference type="VEuPathDB" id="GiardiaDB:GL50581_3195"/>
<dbReference type="VEuPathDB" id="GiardiaDB:QR46_4669"/>
<dbReference type="SUPFAM" id="SSF57184">
    <property type="entry name" value="Growth factor receptor domain"/>
    <property type="match status" value="1"/>
</dbReference>
<evidence type="ECO:0000313" key="2">
    <source>
        <dbReference type="Proteomes" id="UP000018040"/>
    </source>
</evidence>
<dbReference type="PANTHER" id="PTHR23275">
    <property type="entry name" value="CABRIOLET.-RELATED"/>
    <property type="match status" value="1"/>
</dbReference>